<comment type="caution">
    <text evidence="2">The sequence shown here is derived from an EMBL/GenBank/DDBJ whole genome shotgun (WGS) entry which is preliminary data.</text>
</comment>
<dbReference type="PANTHER" id="PTHR36180">
    <property type="entry name" value="DNA-BINDING PROTEIN-RELATED-RELATED"/>
    <property type="match status" value="1"/>
</dbReference>
<dbReference type="EMBL" id="JAGZSV010000062">
    <property type="protein sequence ID" value="MBS6940736.1"/>
    <property type="molecule type" value="Genomic_DNA"/>
</dbReference>
<evidence type="ECO:0000313" key="3">
    <source>
        <dbReference type="Proteomes" id="UP000727506"/>
    </source>
</evidence>
<feature type="domain" description="Bro-N" evidence="1">
    <location>
        <begin position="3"/>
        <end position="105"/>
    </location>
</feature>
<sequence length="178" mass="19513">MYHMEIKTFDHPAFGKLRAANDGVDDFFIAVDVCNGLSIKNPTDALKRLDDDEKASFNLGLSGGDTNVVTFPGLLSLVLGSRKPEARAYKRWVTHEVLPAIHRDGAYVATDGTEDDMLLMARAIKAADRAMKKKDAMIAELRPKALVADAVFAPSKTLYTVTEAARYMADIVPGVKRE</sequence>
<accession>A0A943UTS0</accession>
<reference evidence="2" key="1">
    <citation type="submission" date="2021-02" db="EMBL/GenBank/DDBJ databases">
        <title>Infant gut strain persistence is associated with maternal origin, phylogeny, and functional potential including surface adhesion and iron acquisition.</title>
        <authorList>
            <person name="Lou Y.C."/>
        </authorList>
    </citation>
    <scope>NUCLEOTIDE SEQUENCE</scope>
    <source>
        <strain evidence="2">L2_039_000G1_dasL2_039_000G1_concoct_11</strain>
    </source>
</reference>
<dbReference type="SMART" id="SM01040">
    <property type="entry name" value="Bro-N"/>
    <property type="match status" value="1"/>
</dbReference>
<evidence type="ECO:0000313" key="2">
    <source>
        <dbReference type="EMBL" id="MBS6940736.1"/>
    </source>
</evidence>
<evidence type="ECO:0000259" key="1">
    <source>
        <dbReference type="PROSITE" id="PS51750"/>
    </source>
</evidence>
<name>A0A943UTS0_9ACTN</name>
<dbReference type="InterPro" id="IPR003497">
    <property type="entry name" value="BRO_N_domain"/>
</dbReference>
<protein>
    <recommendedName>
        <fullName evidence="1">Bro-N domain-containing protein</fullName>
    </recommendedName>
</protein>
<feature type="non-terminal residue" evidence="2">
    <location>
        <position position="178"/>
    </location>
</feature>
<dbReference type="PROSITE" id="PS51750">
    <property type="entry name" value="BRO_N"/>
    <property type="match status" value="1"/>
</dbReference>
<dbReference type="Pfam" id="PF02498">
    <property type="entry name" value="Bro-N"/>
    <property type="match status" value="1"/>
</dbReference>
<organism evidence="2 3">
    <name type="scientific">Slackia piriformis</name>
    <dbReference type="NCBI Taxonomy" id="626934"/>
    <lineage>
        <taxon>Bacteria</taxon>
        <taxon>Bacillati</taxon>
        <taxon>Actinomycetota</taxon>
        <taxon>Coriobacteriia</taxon>
        <taxon>Eggerthellales</taxon>
        <taxon>Eggerthellaceae</taxon>
        <taxon>Slackia</taxon>
    </lineage>
</organism>
<dbReference type="Proteomes" id="UP000727506">
    <property type="component" value="Unassembled WGS sequence"/>
</dbReference>
<gene>
    <name evidence="2" type="ORF">KH142_04510</name>
</gene>
<proteinExistence type="predicted"/>
<dbReference type="AlphaFoldDB" id="A0A943UTS0"/>
<dbReference type="PANTHER" id="PTHR36180:SF2">
    <property type="entry name" value="BRO FAMILY PROTEIN"/>
    <property type="match status" value="1"/>
</dbReference>